<protein>
    <submittedName>
        <fullName evidence="2">PEP-CTERM sorting domain-containing protein</fullName>
    </submittedName>
</protein>
<comment type="caution">
    <text evidence="2">The sequence shown here is derived from an EMBL/GenBank/DDBJ whole genome shotgun (WGS) entry which is preliminary data.</text>
</comment>
<keyword evidence="3" id="KW-1185">Reference proteome</keyword>
<dbReference type="RefSeq" id="WP_193919465.1">
    <property type="nucleotide sequence ID" value="NZ_JADEWL010000023.1"/>
</dbReference>
<sequence length="256" mass="27785">MKTTIKLVSILTWGSLLFSNPAQALNLKFDNSWEKFGDVEVVNPTTANLSTDGLFDDDFDLGANNGDFNYSGNPAGTVGFGGLEDFLGVDVSIFDIDGVAYEGSAIQKTINVKAGDKLKFAWNFSTNETSQVISQNVETFRGSFLDYGFFLVNGQITKLADINSTTTSSTNNFDRQTGIQSYEYKFNNAGAYTIALGVIDINDFSMTSALSLNNISLETSQSVSVPEPLPQPLTILGSGLVLGFVNLSKKKHPYQR</sequence>
<evidence type="ECO:0000313" key="3">
    <source>
        <dbReference type="Proteomes" id="UP000620559"/>
    </source>
</evidence>
<dbReference type="Proteomes" id="UP000620559">
    <property type="component" value="Unassembled WGS sequence"/>
</dbReference>
<reference evidence="2" key="1">
    <citation type="submission" date="2020-10" db="EMBL/GenBank/DDBJ databases">
        <authorList>
            <person name="Castelo-Branco R."/>
            <person name="Eusebio N."/>
            <person name="Adriana R."/>
            <person name="Vieira A."/>
            <person name="Brugerolle De Fraissinette N."/>
            <person name="Rezende De Castro R."/>
            <person name="Schneider M.P."/>
            <person name="Vasconcelos V."/>
            <person name="Leao P.N."/>
        </authorList>
    </citation>
    <scope>NUCLEOTIDE SEQUENCE</scope>
    <source>
        <strain evidence="2">LEGE 06105</strain>
    </source>
</reference>
<feature type="signal peptide" evidence="1">
    <location>
        <begin position="1"/>
        <end position="24"/>
    </location>
</feature>
<evidence type="ECO:0000256" key="1">
    <source>
        <dbReference type="SAM" id="SignalP"/>
    </source>
</evidence>
<feature type="chain" id="PRO_5035216527" evidence="1">
    <location>
        <begin position="25"/>
        <end position="256"/>
    </location>
</feature>
<name>A0A8J7JZX4_9CYAN</name>
<organism evidence="2 3">
    <name type="scientific">Plectonema cf. radiosum LEGE 06105</name>
    <dbReference type="NCBI Taxonomy" id="945769"/>
    <lineage>
        <taxon>Bacteria</taxon>
        <taxon>Bacillati</taxon>
        <taxon>Cyanobacteriota</taxon>
        <taxon>Cyanophyceae</taxon>
        <taxon>Oscillatoriophycideae</taxon>
        <taxon>Oscillatoriales</taxon>
        <taxon>Microcoleaceae</taxon>
        <taxon>Plectonema</taxon>
    </lineage>
</organism>
<evidence type="ECO:0000313" key="2">
    <source>
        <dbReference type="EMBL" id="MBE9213001.1"/>
    </source>
</evidence>
<gene>
    <name evidence="2" type="ORF">IQ247_09970</name>
</gene>
<accession>A0A8J7JZX4</accession>
<dbReference type="AlphaFoldDB" id="A0A8J7JZX4"/>
<keyword evidence="1" id="KW-0732">Signal</keyword>
<dbReference type="EMBL" id="JADEWL010000023">
    <property type="protein sequence ID" value="MBE9213001.1"/>
    <property type="molecule type" value="Genomic_DNA"/>
</dbReference>
<proteinExistence type="predicted"/>